<reference evidence="1 2" key="1">
    <citation type="submission" date="2023-05" db="EMBL/GenBank/DDBJ databases">
        <title>Novel species of genus Flectobacillus isolated from stream in China.</title>
        <authorList>
            <person name="Lu H."/>
        </authorList>
    </citation>
    <scope>NUCLEOTIDE SEQUENCE [LARGE SCALE GENOMIC DNA]</scope>
    <source>
        <strain evidence="1 2">KCTC 42575</strain>
    </source>
</reference>
<protein>
    <submittedName>
        <fullName evidence="1">Uncharacterized protein</fullName>
    </submittedName>
</protein>
<dbReference type="EMBL" id="JASHIF010000002">
    <property type="protein sequence ID" value="MDI9857913.1"/>
    <property type="molecule type" value="Genomic_DNA"/>
</dbReference>
<accession>A0ABT6Y2X8</accession>
<evidence type="ECO:0000313" key="2">
    <source>
        <dbReference type="Proteomes" id="UP001236507"/>
    </source>
</evidence>
<evidence type="ECO:0000313" key="1">
    <source>
        <dbReference type="EMBL" id="MDI9857913.1"/>
    </source>
</evidence>
<dbReference type="RefSeq" id="WP_166553764.1">
    <property type="nucleotide sequence ID" value="NZ_JASHIF010000002.1"/>
</dbReference>
<sequence>MGASTIVNSASIAQLMGWTKEYSAKKIRQVKKATGCAYVTFADCAKAWNVSMS</sequence>
<dbReference type="Proteomes" id="UP001236507">
    <property type="component" value="Unassembled WGS sequence"/>
</dbReference>
<proteinExistence type="predicted"/>
<gene>
    <name evidence="1" type="ORF">QM524_01705</name>
</gene>
<name>A0ABT6Y2X8_9BACT</name>
<comment type="caution">
    <text evidence="1">The sequence shown here is derived from an EMBL/GenBank/DDBJ whole genome shotgun (WGS) entry which is preliminary data.</text>
</comment>
<keyword evidence="2" id="KW-1185">Reference proteome</keyword>
<organism evidence="1 2">
    <name type="scientific">Flectobacillus roseus</name>
    <dbReference type="NCBI Taxonomy" id="502259"/>
    <lineage>
        <taxon>Bacteria</taxon>
        <taxon>Pseudomonadati</taxon>
        <taxon>Bacteroidota</taxon>
        <taxon>Cytophagia</taxon>
        <taxon>Cytophagales</taxon>
        <taxon>Flectobacillaceae</taxon>
        <taxon>Flectobacillus</taxon>
    </lineage>
</organism>